<sequence length="84" mass="9511">MQQIKDNLTATQQRQPTQVNTTTFQANDQVLFHKSSATWPSSADDADPWFQFPYPAFDRPGAIRTSLGTTYHGLQRSSPARRID</sequence>
<name>W4FYI5_APHAT</name>
<organism evidence="2">
    <name type="scientific">Aphanomyces astaci</name>
    <name type="common">Crayfish plague agent</name>
    <dbReference type="NCBI Taxonomy" id="112090"/>
    <lineage>
        <taxon>Eukaryota</taxon>
        <taxon>Sar</taxon>
        <taxon>Stramenopiles</taxon>
        <taxon>Oomycota</taxon>
        <taxon>Saprolegniomycetes</taxon>
        <taxon>Saprolegniales</taxon>
        <taxon>Verrucalvaceae</taxon>
        <taxon>Aphanomyces</taxon>
    </lineage>
</organism>
<dbReference type="GeneID" id="20815151"/>
<evidence type="ECO:0000313" key="2">
    <source>
        <dbReference type="EMBL" id="ETV71728.1"/>
    </source>
</evidence>
<accession>W4FYI5</accession>
<evidence type="ECO:0000256" key="1">
    <source>
        <dbReference type="SAM" id="MobiDB-lite"/>
    </source>
</evidence>
<proteinExistence type="predicted"/>
<dbReference type="EMBL" id="KI913158">
    <property type="protein sequence ID" value="ETV71728.1"/>
    <property type="molecule type" value="Genomic_DNA"/>
</dbReference>
<reference evidence="2" key="1">
    <citation type="submission" date="2013-12" db="EMBL/GenBank/DDBJ databases">
        <title>The Genome Sequence of Aphanomyces astaci APO3.</title>
        <authorList>
            <consortium name="The Broad Institute Genomics Platform"/>
            <person name="Russ C."/>
            <person name="Tyler B."/>
            <person name="van West P."/>
            <person name="Dieguez-Uribeondo J."/>
            <person name="Young S.K."/>
            <person name="Zeng Q."/>
            <person name="Gargeya S."/>
            <person name="Fitzgerald M."/>
            <person name="Abouelleil A."/>
            <person name="Alvarado L."/>
            <person name="Chapman S.B."/>
            <person name="Gainer-Dewar J."/>
            <person name="Goldberg J."/>
            <person name="Griggs A."/>
            <person name="Gujja S."/>
            <person name="Hansen M."/>
            <person name="Howarth C."/>
            <person name="Imamovic A."/>
            <person name="Ireland A."/>
            <person name="Larimer J."/>
            <person name="McCowan C."/>
            <person name="Murphy C."/>
            <person name="Pearson M."/>
            <person name="Poon T.W."/>
            <person name="Priest M."/>
            <person name="Roberts A."/>
            <person name="Saif S."/>
            <person name="Shea T."/>
            <person name="Sykes S."/>
            <person name="Wortman J."/>
            <person name="Nusbaum C."/>
            <person name="Birren B."/>
        </authorList>
    </citation>
    <scope>NUCLEOTIDE SEQUENCE [LARGE SCALE GENOMIC DNA]</scope>
    <source>
        <strain evidence="2">APO3</strain>
    </source>
</reference>
<dbReference type="AlphaFoldDB" id="W4FYI5"/>
<dbReference type="VEuPathDB" id="FungiDB:H257_13155"/>
<gene>
    <name evidence="2" type="ORF">H257_13155</name>
</gene>
<dbReference type="RefSeq" id="XP_009838916.1">
    <property type="nucleotide sequence ID" value="XM_009840614.1"/>
</dbReference>
<feature type="region of interest" description="Disordered" evidence="1">
    <location>
        <begin position="1"/>
        <end position="20"/>
    </location>
</feature>
<protein>
    <submittedName>
        <fullName evidence="2">Uncharacterized protein</fullName>
    </submittedName>
</protein>